<feature type="compositionally biased region" description="Low complexity" evidence="3">
    <location>
        <begin position="471"/>
        <end position="491"/>
    </location>
</feature>
<dbReference type="PROSITE" id="PS51937">
    <property type="entry name" value="HNF_P1"/>
    <property type="match status" value="1"/>
</dbReference>
<dbReference type="InterPro" id="IPR009057">
    <property type="entry name" value="Homeodomain-like_sf"/>
</dbReference>
<dbReference type="InterPro" id="IPR001356">
    <property type="entry name" value="HD"/>
</dbReference>
<gene>
    <name evidence="7" type="primary">LOC101852444</name>
</gene>
<dbReference type="InterPro" id="IPR044866">
    <property type="entry name" value="HNF_P1"/>
</dbReference>
<sequence>MASSKRTFTVEQFELIRRLRNSGVTCQQIIEAFQAFERIDADLGSLYTSPVPSSNTSAAPPPPRRASGPGGTFHSPGASSYPHPAGFKGSTPPTNHHSKAVNGGTIAEVQSSSTTPDSNGNGDSNKCSNNNNISNTDNNTSNSCRPTPNFPVKLEPVPLEFDTDKCMEILLSQTPENMMELIRRCVVSLPDFNPTQVSSIPGMTETGLTHVLSGDFQALELGVKYKVLEWLLFHLKRTEWFQSELSLMLRMQGPEGLGVNFTPRRERFMFREKHLEVLETFFKKVQYPTPEEKEHIANECNLAMAASRDRELGEKEKMTPFNVSNWFSNRRKEIKRLAKIGGIETEKVILPSRVKAKPISYLPTFNDLMTEQSHRLLGNLSDPRLLAGSGVTGSGNPQLDALAMSMLQTATGGHAGSEPSTLPLALSVASSQPQFPTTSSVVGSRTSPPPPLTSPRPLASPPPPHTDAGTSLNQSSSSDASSGFHSSSAISVKPEIDSSDEDEMDSLPLTSGEHGAGHALKVEGQT</sequence>
<comment type="subcellular location">
    <subcellularLocation>
        <location evidence="1 2">Nucleus</location>
    </subcellularLocation>
</comment>
<feature type="DNA-binding region" description="Homeobox" evidence="1">
    <location>
        <begin position="263"/>
        <end position="338"/>
    </location>
</feature>
<dbReference type="RefSeq" id="XP_005089769.1">
    <property type="nucleotide sequence ID" value="XM_005089712.3"/>
</dbReference>
<accession>A0ABM0JBE0</accession>
<name>A0ABM0JBE0_APLCA</name>
<evidence type="ECO:0000256" key="1">
    <source>
        <dbReference type="PROSITE-ProRule" id="PRU00108"/>
    </source>
</evidence>
<dbReference type="InterPro" id="IPR040363">
    <property type="entry name" value="HMBOX1"/>
</dbReference>
<dbReference type="GeneID" id="101852444"/>
<feature type="compositionally biased region" description="Polar residues" evidence="3">
    <location>
        <begin position="428"/>
        <end position="443"/>
    </location>
</feature>
<evidence type="ECO:0000256" key="3">
    <source>
        <dbReference type="SAM" id="MobiDB-lite"/>
    </source>
</evidence>
<feature type="compositionally biased region" description="Pro residues" evidence="3">
    <location>
        <begin position="447"/>
        <end position="465"/>
    </location>
</feature>
<dbReference type="Gene3D" id="1.10.10.60">
    <property type="entry name" value="Homeodomain-like"/>
    <property type="match status" value="1"/>
</dbReference>
<evidence type="ECO:0000313" key="7">
    <source>
        <dbReference type="RefSeq" id="XP_005089769.1"/>
    </source>
</evidence>
<proteinExistence type="predicted"/>
<dbReference type="SUPFAM" id="SSF46689">
    <property type="entry name" value="Homeodomain-like"/>
    <property type="match status" value="1"/>
</dbReference>
<feature type="domain" description="HNF-p1" evidence="5">
    <location>
        <begin position="4"/>
        <end position="35"/>
    </location>
</feature>
<feature type="compositionally biased region" description="Low complexity" evidence="3">
    <location>
        <begin position="118"/>
        <end position="144"/>
    </location>
</feature>
<keyword evidence="6" id="KW-1185">Reference proteome</keyword>
<evidence type="ECO:0000259" key="4">
    <source>
        <dbReference type="PROSITE" id="PS50071"/>
    </source>
</evidence>
<keyword evidence="1 2" id="KW-0539">Nucleus</keyword>
<feature type="region of interest" description="Disordered" evidence="3">
    <location>
        <begin position="428"/>
        <end position="526"/>
    </location>
</feature>
<keyword evidence="1 2" id="KW-0238">DNA-binding</keyword>
<feature type="region of interest" description="Disordered" evidence="3">
    <location>
        <begin position="50"/>
        <end position="147"/>
    </location>
</feature>
<dbReference type="PANTHER" id="PTHR14618">
    <property type="entry name" value="HOMEODOX-CONTAINING PROTEIN 1 HMBOX1"/>
    <property type="match status" value="1"/>
</dbReference>
<feature type="compositionally biased region" description="Polar residues" evidence="3">
    <location>
        <begin position="108"/>
        <end position="117"/>
    </location>
</feature>
<evidence type="ECO:0000313" key="6">
    <source>
        <dbReference type="Proteomes" id="UP000694888"/>
    </source>
</evidence>
<dbReference type="GO" id="GO:0003677">
    <property type="term" value="F:DNA binding"/>
    <property type="evidence" value="ECO:0007669"/>
    <property type="project" value="UniProtKB-KW"/>
</dbReference>
<reference evidence="7" key="1">
    <citation type="submission" date="2025-08" db="UniProtKB">
        <authorList>
            <consortium name="RefSeq"/>
        </authorList>
    </citation>
    <scope>IDENTIFICATION</scope>
</reference>
<dbReference type="PANTHER" id="PTHR14618:SF0">
    <property type="entry name" value="HOMEOBOX-CONTAINING PROTEIN 1"/>
    <property type="match status" value="1"/>
</dbReference>
<dbReference type="SMART" id="SM00389">
    <property type="entry name" value="HOX"/>
    <property type="match status" value="1"/>
</dbReference>
<dbReference type="CDD" id="cd00086">
    <property type="entry name" value="homeodomain"/>
    <property type="match status" value="1"/>
</dbReference>
<keyword evidence="1 2" id="KW-0371">Homeobox</keyword>
<evidence type="ECO:0000259" key="5">
    <source>
        <dbReference type="PROSITE" id="PS51937"/>
    </source>
</evidence>
<dbReference type="Pfam" id="PF00046">
    <property type="entry name" value="Homeodomain"/>
    <property type="match status" value="1"/>
</dbReference>
<protein>
    <submittedName>
        <fullName evidence="7">Homeobox-containing protein 1</fullName>
    </submittedName>
</protein>
<dbReference type="PROSITE" id="PS50071">
    <property type="entry name" value="HOMEOBOX_2"/>
    <property type="match status" value="1"/>
</dbReference>
<evidence type="ECO:0000256" key="2">
    <source>
        <dbReference type="RuleBase" id="RU000682"/>
    </source>
</evidence>
<feature type="domain" description="Homeobox" evidence="4">
    <location>
        <begin position="261"/>
        <end position="337"/>
    </location>
</feature>
<dbReference type="Proteomes" id="UP000694888">
    <property type="component" value="Unplaced"/>
</dbReference>
<organism evidence="6 7">
    <name type="scientific">Aplysia californica</name>
    <name type="common">California sea hare</name>
    <dbReference type="NCBI Taxonomy" id="6500"/>
    <lineage>
        <taxon>Eukaryota</taxon>
        <taxon>Metazoa</taxon>
        <taxon>Spiralia</taxon>
        <taxon>Lophotrochozoa</taxon>
        <taxon>Mollusca</taxon>
        <taxon>Gastropoda</taxon>
        <taxon>Heterobranchia</taxon>
        <taxon>Euthyneura</taxon>
        <taxon>Tectipleura</taxon>
        <taxon>Aplysiida</taxon>
        <taxon>Aplysioidea</taxon>
        <taxon>Aplysiidae</taxon>
        <taxon>Aplysia</taxon>
    </lineage>
</organism>